<keyword evidence="5" id="KW-0479">Metal-binding</keyword>
<keyword evidence="3" id="KW-0378">Hydrolase</keyword>
<organism evidence="8 9">
    <name type="scientific">Culex pipiens pipiens</name>
    <name type="common">Northern house mosquito</name>
    <dbReference type="NCBI Taxonomy" id="38569"/>
    <lineage>
        <taxon>Eukaryota</taxon>
        <taxon>Metazoa</taxon>
        <taxon>Ecdysozoa</taxon>
        <taxon>Arthropoda</taxon>
        <taxon>Hexapoda</taxon>
        <taxon>Insecta</taxon>
        <taxon>Pterygota</taxon>
        <taxon>Neoptera</taxon>
        <taxon>Endopterygota</taxon>
        <taxon>Diptera</taxon>
        <taxon>Nematocera</taxon>
        <taxon>Culicoidea</taxon>
        <taxon>Culicidae</taxon>
        <taxon>Culicinae</taxon>
        <taxon>Culicini</taxon>
        <taxon>Culex</taxon>
        <taxon>Culex</taxon>
    </lineage>
</organism>
<dbReference type="FunFam" id="3.40.570.10:FF:000007">
    <property type="entry name" value="Alkaline nuclease"/>
    <property type="match status" value="1"/>
</dbReference>
<name>A0ABD1DJM8_CULPP</name>
<dbReference type="Proteomes" id="UP001562425">
    <property type="component" value="Unassembled WGS sequence"/>
</dbReference>
<feature type="chain" id="PRO_5044786034" description="DNA/RNA non-specific endonuclease/pyrophosphatase/phosphodiesterase domain-containing protein" evidence="6">
    <location>
        <begin position="20"/>
        <end position="391"/>
    </location>
</feature>
<evidence type="ECO:0000256" key="6">
    <source>
        <dbReference type="SAM" id="SignalP"/>
    </source>
</evidence>
<proteinExistence type="inferred from homology"/>
<dbReference type="GO" id="GO:0004519">
    <property type="term" value="F:endonuclease activity"/>
    <property type="evidence" value="ECO:0007669"/>
    <property type="project" value="UniProtKB-KW"/>
</dbReference>
<keyword evidence="3" id="KW-0255">Endonuclease</keyword>
<evidence type="ECO:0000313" key="8">
    <source>
        <dbReference type="EMBL" id="KAL1399918.1"/>
    </source>
</evidence>
<evidence type="ECO:0000256" key="4">
    <source>
        <dbReference type="PIRSR" id="PIRSR640255-1"/>
    </source>
</evidence>
<evidence type="ECO:0000313" key="9">
    <source>
        <dbReference type="Proteomes" id="UP001562425"/>
    </source>
</evidence>
<keyword evidence="6" id="KW-0732">Signal</keyword>
<feature type="binding site" evidence="5">
    <location>
        <position position="250"/>
    </location>
    <ligand>
        <name>Mg(2+)</name>
        <dbReference type="ChEBI" id="CHEBI:18420"/>
        <note>catalytic</note>
    </ligand>
</feature>
<dbReference type="Pfam" id="PF01223">
    <property type="entry name" value="Endonuclease_NS"/>
    <property type="match status" value="1"/>
</dbReference>
<keyword evidence="2" id="KW-0540">Nuclease</keyword>
<evidence type="ECO:0000256" key="3">
    <source>
        <dbReference type="ARBA" id="ARBA00022759"/>
    </source>
</evidence>
<evidence type="ECO:0000259" key="7">
    <source>
        <dbReference type="SMART" id="SM00892"/>
    </source>
</evidence>
<evidence type="ECO:0000256" key="1">
    <source>
        <dbReference type="ARBA" id="ARBA00010052"/>
    </source>
</evidence>
<keyword evidence="9" id="KW-1185">Reference proteome</keyword>
<protein>
    <recommendedName>
        <fullName evidence="7">DNA/RNA non-specific endonuclease/pyrophosphatase/phosphodiesterase domain-containing protein</fullName>
    </recommendedName>
</protein>
<evidence type="ECO:0000256" key="5">
    <source>
        <dbReference type="PIRSR" id="PIRSR640255-2"/>
    </source>
</evidence>
<feature type="active site" description="Proton acceptor" evidence="4">
    <location>
        <position position="220"/>
    </location>
</feature>
<comment type="similarity">
    <text evidence="1">Belongs to the DNA/RNA non-specific endonuclease family.</text>
</comment>
<dbReference type="InterPro" id="IPR001604">
    <property type="entry name" value="Endo_G_ENPP1-like_dom"/>
</dbReference>
<dbReference type="InterPro" id="IPR044929">
    <property type="entry name" value="DNA/RNA_non-sp_Endonuclease_sf"/>
</dbReference>
<dbReference type="InterPro" id="IPR044925">
    <property type="entry name" value="His-Me_finger_sf"/>
</dbReference>
<dbReference type="AlphaFoldDB" id="A0ABD1DJM8"/>
<feature type="signal peptide" evidence="6">
    <location>
        <begin position="1"/>
        <end position="19"/>
    </location>
</feature>
<dbReference type="SUPFAM" id="SSF54060">
    <property type="entry name" value="His-Me finger endonucleases"/>
    <property type="match status" value="1"/>
</dbReference>
<accession>A0ABD1DJM8</accession>
<evidence type="ECO:0000256" key="2">
    <source>
        <dbReference type="ARBA" id="ARBA00022722"/>
    </source>
</evidence>
<reference evidence="8 9" key="1">
    <citation type="submission" date="2024-05" db="EMBL/GenBank/DDBJ databases">
        <title>Culex pipiens pipiens assembly and annotation.</title>
        <authorList>
            <person name="Alout H."/>
            <person name="Durand T."/>
        </authorList>
    </citation>
    <scope>NUCLEOTIDE SEQUENCE [LARGE SCALE GENOMIC DNA]</scope>
    <source>
        <strain evidence="8">HA-2024</strain>
        <tissue evidence="8">Whole body</tissue>
    </source>
</reference>
<dbReference type="Gene3D" id="3.40.570.10">
    <property type="entry name" value="Extracellular Endonuclease, subunit A"/>
    <property type="match status" value="1"/>
</dbReference>
<dbReference type="PANTHER" id="PTHR13966:SF17">
    <property type="entry name" value="ENDONUCLEASE-RELATED"/>
    <property type="match status" value="1"/>
</dbReference>
<feature type="domain" description="DNA/RNA non-specific endonuclease/pyrophosphatase/phosphodiesterase" evidence="7">
    <location>
        <begin position="133"/>
        <end position="370"/>
    </location>
</feature>
<dbReference type="EMBL" id="JBEHCU010005409">
    <property type="protein sequence ID" value="KAL1399918.1"/>
    <property type="molecule type" value="Genomic_DNA"/>
</dbReference>
<dbReference type="SMART" id="SM00892">
    <property type="entry name" value="Endonuclease_NS"/>
    <property type="match status" value="1"/>
</dbReference>
<sequence>MRQLAYLAVWAAFLQIVWGQCLVNLRNDLTSPEPVFLRGNQLWAPNGAALLWNSGEATTISCQNGQLNGFGVSTASLTCQAGTTFAIGGTQVDSRALTCTQRITGDLDATTSACAGGAGQFRNIGFRLTDGQLVTYIQSCYNVNTASVIYTRHSIPGRAINHAISESYRPSFKVAGTAGHVSPATSYTTAQQRVRLAALLGSQEQADRFITTSSYMSRGHLAPDADGIFRSWQWATYFYVNVAPQWQQTNGGNWLVVENAARNIAGRLQEDVLIFNGAHGVMTLPHVNGQQIPITLEAGGIEAPKWYWKIIKSPNTNSGIALITNNDPFRTSMPAAEMLCTDVCATYGWANANYGNFARGYTYCCTVASLMQAIPAIPAEAAVANVLRFVG</sequence>
<gene>
    <name evidence="8" type="ORF">pipiens_007844</name>
</gene>
<dbReference type="PANTHER" id="PTHR13966">
    <property type="entry name" value="ENDONUCLEASE RELATED"/>
    <property type="match status" value="1"/>
</dbReference>
<comment type="caution">
    <text evidence="8">The sequence shown here is derived from an EMBL/GenBank/DDBJ whole genome shotgun (WGS) entry which is preliminary data.</text>
</comment>
<dbReference type="InterPro" id="IPR040255">
    <property type="entry name" value="Non-specific_endonuclease"/>
</dbReference>